<accession>A0A8J3JVK6</accession>
<dbReference type="Proteomes" id="UP000619293">
    <property type="component" value="Unassembled WGS sequence"/>
</dbReference>
<keyword evidence="1" id="KW-0812">Transmembrane</keyword>
<evidence type="ECO:0000313" key="3">
    <source>
        <dbReference type="Proteomes" id="UP000619293"/>
    </source>
</evidence>
<feature type="transmembrane region" description="Helical" evidence="1">
    <location>
        <begin position="311"/>
        <end position="334"/>
    </location>
</feature>
<evidence type="ECO:0000313" key="2">
    <source>
        <dbReference type="EMBL" id="GIF89309.1"/>
    </source>
</evidence>
<feature type="transmembrane region" description="Helical" evidence="1">
    <location>
        <begin position="265"/>
        <end position="291"/>
    </location>
</feature>
<organism evidence="2 3">
    <name type="scientific">Catellatospora chokoriensis</name>
    <dbReference type="NCBI Taxonomy" id="310353"/>
    <lineage>
        <taxon>Bacteria</taxon>
        <taxon>Bacillati</taxon>
        <taxon>Actinomycetota</taxon>
        <taxon>Actinomycetes</taxon>
        <taxon>Micromonosporales</taxon>
        <taxon>Micromonosporaceae</taxon>
        <taxon>Catellatospora</taxon>
    </lineage>
</organism>
<name>A0A8J3JVK6_9ACTN</name>
<dbReference type="AlphaFoldDB" id="A0A8J3JVK6"/>
<keyword evidence="1" id="KW-1133">Transmembrane helix</keyword>
<feature type="transmembrane region" description="Helical" evidence="1">
    <location>
        <begin position="68"/>
        <end position="92"/>
    </location>
</feature>
<comment type="caution">
    <text evidence="2">The sequence shown here is derived from an EMBL/GenBank/DDBJ whole genome shotgun (WGS) entry which is preliminary data.</text>
</comment>
<dbReference type="RefSeq" id="WP_191839300.1">
    <property type="nucleotide sequence ID" value="NZ_BAAALB010000006.1"/>
</dbReference>
<keyword evidence="1" id="KW-0472">Membrane</keyword>
<reference evidence="2 3" key="1">
    <citation type="submission" date="2021-01" db="EMBL/GenBank/DDBJ databases">
        <title>Whole genome shotgun sequence of Catellatospora chokoriensis NBRC 107358.</title>
        <authorList>
            <person name="Komaki H."/>
            <person name="Tamura T."/>
        </authorList>
    </citation>
    <scope>NUCLEOTIDE SEQUENCE [LARGE SCALE GENOMIC DNA]</scope>
    <source>
        <strain evidence="2 3">NBRC 107358</strain>
    </source>
</reference>
<protein>
    <submittedName>
        <fullName evidence="2">Uncharacterized protein</fullName>
    </submittedName>
</protein>
<sequence>MNDIEELRARYRRLLRAYPGWYRRERGDELLTTLLDDAAEGQRHPGRADALDLLLGGMRVRLRPPRATTARVLTVVCALYAALAGAALAVFAGPYPGPPSAQQALVVATTALGRAPQGVPGLAVECDLVCPATESGDEVVMFDHPEDRTDAAVVVWADPTGLDPAQLRARLVAAGWTASPVVGETSGLHWFDATRDELSVSVSVRPPAAPEGAVTREGVLVVSHRATVAVVASALAAAVAAGAAGWLAAVWALQRWRRHTRWVRFGSALAGAPFALVATATVVDGVMWAFVPILTRTAINEVALPLGLLTMVPVATVAAAGSAALCCALVALPSRGASPALGRRTA</sequence>
<dbReference type="EMBL" id="BONG01000014">
    <property type="protein sequence ID" value="GIF89309.1"/>
    <property type="molecule type" value="Genomic_DNA"/>
</dbReference>
<feature type="transmembrane region" description="Helical" evidence="1">
    <location>
        <begin position="228"/>
        <end position="253"/>
    </location>
</feature>
<keyword evidence="3" id="KW-1185">Reference proteome</keyword>
<proteinExistence type="predicted"/>
<evidence type="ECO:0000256" key="1">
    <source>
        <dbReference type="SAM" id="Phobius"/>
    </source>
</evidence>
<gene>
    <name evidence="2" type="ORF">Cch02nite_27530</name>
</gene>